<name>A0ACC0UG62_9AGAM</name>
<comment type="caution">
    <text evidence="1">The sequence shown here is derived from an EMBL/GenBank/DDBJ whole genome shotgun (WGS) entry which is preliminary data.</text>
</comment>
<organism evidence="1 2">
    <name type="scientific">Russula earlei</name>
    <dbReference type="NCBI Taxonomy" id="71964"/>
    <lineage>
        <taxon>Eukaryota</taxon>
        <taxon>Fungi</taxon>
        <taxon>Dikarya</taxon>
        <taxon>Basidiomycota</taxon>
        <taxon>Agaricomycotina</taxon>
        <taxon>Agaricomycetes</taxon>
        <taxon>Russulales</taxon>
        <taxon>Russulaceae</taxon>
        <taxon>Russula</taxon>
    </lineage>
</organism>
<gene>
    <name evidence="1" type="ORF">F5148DRAFT_1010667</name>
</gene>
<accession>A0ACC0UG62</accession>
<reference evidence="1" key="1">
    <citation type="submission" date="2021-03" db="EMBL/GenBank/DDBJ databases">
        <title>Evolutionary priming and transition to the ectomycorrhizal habit in an iconic lineage of mushroom-forming fungi: is preadaptation a requirement?</title>
        <authorList>
            <consortium name="DOE Joint Genome Institute"/>
            <person name="Looney B.P."/>
            <person name="Miyauchi S."/>
            <person name="Morin E."/>
            <person name="Drula E."/>
            <person name="Courty P.E."/>
            <person name="Chicoki N."/>
            <person name="Fauchery L."/>
            <person name="Kohler A."/>
            <person name="Kuo A."/>
            <person name="LaButti K."/>
            <person name="Pangilinan J."/>
            <person name="Lipzen A."/>
            <person name="Riley R."/>
            <person name="Andreopoulos W."/>
            <person name="He G."/>
            <person name="Johnson J."/>
            <person name="Barry K.W."/>
            <person name="Grigoriev I.V."/>
            <person name="Nagy L."/>
            <person name="Hibbett D."/>
            <person name="Henrissat B."/>
            <person name="Matheny P.B."/>
            <person name="Labbe J."/>
            <person name="Martin A.F."/>
        </authorList>
    </citation>
    <scope>NUCLEOTIDE SEQUENCE</scope>
    <source>
        <strain evidence="1">BPL698</strain>
    </source>
</reference>
<evidence type="ECO:0000313" key="2">
    <source>
        <dbReference type="Proteomes" id="UP001207468"/>
    </source>
</evidence>
<dbReference type="Proteomes" id="UP001207468">
    <property type="component" value="Unassembled WGS sequence"/>
</dbReference>
<proteinExistence type="predicted"/>
<protein>
    <submittedName>
        <fullName evidence="1">Ubiquitin binding protein</fullName>
    </submittedName>
</protein>
<sequence length="699" mass="77163">MSTLSSWLWGTSQLDEAIDKATSELLPAGSEDIALNLEICDQIQSKSTQPKDAMRALKRRLDHKNPNVQLLALNLTDVCIKNGGDHFLAEIASREFMDNLVSILKTPSLNRDVKNKILRCVQTWAISFKGKHNLSYVEQVYRTLKAEGFTFPPEDLAIASAALVDTQTAPDWIDSDVCLRCRDPFSFTNRKHHCRNCGRVFDQKCSSKTHPLPHFGITQEVRVCDSCHKDLMRPKDKIRPRRSSQGPPQFEHRPARDLADADLQRAIRLSLEEDGQHGRPGYVPYQPDSWQRSEPPLVDHVSRPSDQVEDDDLDLKAAIEASLREANAPKPSAPAGLETPRAEGPSFSSSYSPSYFSAVAPVQPSVPTLPNYDLAPLESDTIMTFSQMIEQVQVRDGGDLSRSPAVTQLFDDANNLRPKLARSLDDTGRKEELLTEMNDKLAQAVKLYDHILTQQVSRPIWRQKTTSPPSQPLNQWSDAQTPTSTQLAHASMNEPWHQSSSIHGPSQPYQSSVTAGPSYASPSHSPPQPLTQPSYISSVPSPPTSSQASLQYNSAPTPHPSVFQQYQYAHLVQPVSVQQPLPPIRSPAHVINPPQQPPPVAAPFTPVLSHISSPPLAHHRQHSSRCSPLSRHNTIAHAARGPSQPLHQQLPLPPAPVPVPVLPNFPSVPTAPPSIPYGTFDSAPTVVEQPKKEALLIEL</sequence>
<keyword evidence="2" id="KW-1185">Reference proteome</keyword>
<dbReference type="EMBL" id="JAGFNK010000038">
    <property type="protein sequence ID" value="KAI9510628.1"/>
    <property type="molecule type" value="Genomic_DNA"/>
</dbReference>
<evidence type="ECO:0000313" key="1">
    <source>
        <dbReference type="EMBL" id="KAI9510628.1"/>
    </source>
</evidence>